<keyword evidence="16" id="KW-1185">Reference proteome</keyword>
<dbReference type="FunFam" id="3.40.50.11660:FF:000002">
    <property type="entry name" value="Alpha-(1,3)-fucosyltransferase"/>
    <property type="match status" value="1"/>
</dbReference>
<dbReference type="Proteomes" id="UP001634394">
    <property type="component" value="Unassembled WGS sequence"/>
</dbReference>
<dbReference type="InterPro" id="IPR001503">
    <property type="entry name" value="Glyco_trans_10"/>
</dbReference>
<evidence type="ECO:0000256" key="4">
    <source>
        <dbReference type="ARBA" id="ARBA00022676"/>
    </source>
</evidence>
<comment type="pathway">
    <text evidence="2">Protein modification; protein glycosylation.</text>
</comment>
<keyword evidence="5 12" id="KW-0808">Transferase</keyword>
<dbReference type="PANTHER" id="PTHR48438:SF1">
    <property type="entry name" value="ALPHA-(1,3)-FUCOSYLTRANSFERASE C-RELATED"/>
    <property type="match status" value="1"/>
</dbReference>
<keyword evidence="11" id="KW-0325">Glycoprotein</keyword>
<evidence type="ECO:0000313" key="15">
    <source>
        <dbReference type="EMBL" id="KAL3862641.1"/>
    </source>
</evidence>
<evidence type="ECO:0000313" key="16">
    <source>
        <dbReference type="Proteomes" id="UP001634394"/>
    </source>
</evidence>
<keyword evidence="9 12" id="KW-0333">Golgi apparatus</keyword>
<accession>A0ABD3VM27</accession>
<dbReference type="GO" id="GO:0032580">
    <property type="term" value="C:Golgi cisterna membrane"/>
    <property type="evidence" value="ECO:0007669"/>
    <property type="project" value="UniProtKB-SubCell"/>
</dbReference>
<keyword evidence="10" id="KW-0472">Membrane</keyword>
<dbReference type="GO" id="GO:0000139">
    <property type="term" value="C:Golgi membrane"/>
    <property type="evidence" value="ECO:0007669"/>
    <property type="project" value="UniProtKB-SubCell"/>
</dbReference>
<evidence type="ECO:0000256" key="1">
    <source>
        <dbReference type="ARBA" id="ARBA00004323"/>
    </source>
</evidence>
<dbReference type="Pfam" id="PF17039">
    <property type="entry name" value="Glyco_tran_10_N"/>
    <property type="match status" value="1"/>
</dbReference>
<dbReference type="Gene3D" id="3.40.50.11660">
    <property type="entry name" value="Glycosyl transferase family 10, C-terminal domain"/>
    <property type="match status" value="1"/>
</dbReference>
<dbReference type="EC" id="2.4.1.-" evidence="12"/>
<feature type="domain" description="Fucosyltransferase C-terminal" evidence="13">
    <location>
        <begin position="212"/>
        <end position="387"/>
    </location>
</feature>
<evidence type="ECO:0000259" key="13">
    <source>
        <dbReference type="Pfam" id="PF00852"/>
    </source>
</evidence>
<dbReference type="InterPro" id="IPR055270">
    <property type="entry name" value="Glyco_tran_10_C"/>
</dbReference>
<dbReference type="SUPFAM" id="SSF53756">
    <property type="entry name" value="UDP-Glycosyltransferase/glycogen phosphorylase"/>
    <property type="match status" value="1"/>
</dbReference>
<comment type="subcellular location">
    <subcellularLocation>
        <location evidence="1">Golgi apparatus membrane</location>
        <topology evidence="1">Single-pass type II membrane protein</topology>
    </subcellularLocation>
    <subcellularLocation>
        <location evidence="12">Golgi apparatus</location>
        <location evidence="12">Golgi stack membrane</location>
        <topology evidence="12">Single-pass type II membrane protein</topology>
    </subcellularLocation>
</comment>
<evidence type="ECO:0000256" key="10">
    <source>
        <dbReference type="ARBA" id="ARBA00023136"/>
    </source>
</evidence>
<evidence type="ECO:0000256" key="3">
    <source>
        <dbReference type="ARBA" id="ARBA00008919"/>
    </source>
</evidence>
<gene>
    <name evidence="15" type="ORF">ACJMK2_008595</name>
</gene>
<evidence type="ECO:0000256" key="12">
    <source>
        <dbReference type="RuleBase" id="RU003832"/>
    </source>
</evidence>
<reference evidence="15 16" key="1">
    <citation type="submission" date="2024-11" db="EMBL/GenBank/DDBJ databases">
        <title>Chromosome-level genome assembly of the freshwater bivalve Anodonta woodiana.</title>
        <authorList>
            <person name="Chen X."/>
        </authorList>
    </citation>
    <scope>NUCLEOTIDE SEQUENCE [LARGE SCALE GENOMIC DNA]</scope>
    <source>
        <strain evidence="15">MN2024</strain>
        <tissue evidence="15">Gills</tissue>
    </source>
</reference>
<dbReference type="InterPro" id="IPR038577">
    <property type="entry name" value="GT10-like_C_sf"/>
</dbReference>
<dbReference type="GO" id="GO:0008417">
    <property type="term" value="F:fucosyltransferase activity"/>
    <property type="evidence" value="ECO:0007669"/>
    <property type="project" value="UniProtKB-ARBA"/>
</dbReference>
<evidence type="ECO:0000256" key="8">
    <source>
        <dbReference type="ARBA" id="ARBA00022989"/>
    </source>
</evidence>
<dbReference type="InterPro" id="IPR031481">
    <property type="entry name" value="Glyco_tran_10_N"/>
</dbReference>
<organism evidence="15 16">
    <name type="scientific">Sinanodonta woodiana</name>
    <name type="common">Chinese pond mussel</name>
    <name type="synonym">Anodonta woodiana</name>
    <dbReference type="NCBI Taxonomy" id="1069815"/>
    <lineage>
        <taxon>Eukaryota</taxon>
        <taxon>Metazoa</taxon>
        <taxon>Spiralia</taxon>
        <taxon>Lophotrochozoa</taxon>
        <taxon>Mollusca</taxon>
        <taxon>Bivalvia</taxon>
        <taxon>Autobranchia</taxon>
        <taxon>Heteroconchia</taxon>
        <taxon>Palaeoheterodonta</taxon>
        <taxon>Unionida</taxon>
        <taxon>Unionoidea</taxon>
        <taxon>Unionidae</taxon>
        <taxon>Unioninae</taxon>
        <taxon>Sinanodonta</taxon>
    </lineage>
</organism>
<comment type="similarity">
    <text evidence="3 12">Belongs to the glycosyltransferase 10 family.</text>
</comment>
<evidence type="ECO:0000256" key="6">
    <source>
        <dbReference type="ARBA" id="ARBA00022692"/>
    </source>
</evidence>
<keyword evidence="6 12" id="KW-0812">Transmembrane</keyword>
<evidence type="ECO:0000256" key="9">
    <source>
        <dbReference type="ARBA" id="ARBA00023034"/>
    </source>
</evidence>
<feature type="domain" description="Fucosyltransferase N-terminal" evidence="14">
    <location>
        <begin position="73"/>
        <end position="191"/>
    </location>
</feature>
<proteinExistence type="inferred from homology"/>
<sequence>MHRALSLFRLKPILNRRKRLCLCVFLLLVLTILARLTVIISEAYETVPEQDRGQFVQYYPRHSIQNGRPLIKVKKILIWTKFFGTPPDTFAEQERSCVSDCGYNCSLVSDQQELNSSDAIMFHLYDSWPENWVVGTSKLVDLPKYRDPSQVWALANMEPLGNLWGNFSVFNGLINWTMWYRRDATIVHPYGEAYELQPEDKGKVNTTVNYYRHKSKMAAARISNCADYARRYRVVKELQRYIDIDAYGTCFSNVCGARSDNPSDEECNDKMAEYRFYLAFENSFCRDYVTEKYWLAINRHQIPIVNWKHVDPTTVLPHSYINVYDFPNLREAAKYIKKVNENETLYNSYFKWKETHSHGGKCMSCRVCRALHERPVGPQVYTNFSGWVYNDYCELVNKYNIWRKNISRQFFQLFNMFF</sequence>
<dbReference type="Pfam" id="PF00852">
    <property type="entry name" value="Glyco_transf_10"/>
    <property type="match status" value="1"/>
</dbReference>
<keyword evidence="8" id="KW-1133">Transmembrane helix</keyword>
<evidence type="ECO:0000259" key="14">
    <source>
        <dbReference type="Pfam" id="PF17039"/>
    </source>
</evidence>
<evidence type="ECO:0000256" key="5">
    <source>
        <dbReference type="ARBA" id="ARBA00022679"/>
    </source>
</evidence>
<keyword evidence="7" id="KW-0735">Signal-anchor</keyword>
<protein>
    <recommendedName>
        <fullName evidence="12">Fucosyltransferase</fullName>
        <ecNumber evidence="12">2.4.1.-</ecNumber>
    </recommendedName>
</protein>
<dbReference type="PANTHER" id="PTHR48438">
    <property type="entry name" value="ALPHA-(1,3)-FUCOSYLTRANSFERASE C-RELATED"/>
    <property type="match status" value="1"/>
</dbReference>
<name>A0ABD3VM27_SINWO</name>
<evidence type="ECO:0000256" key="11">
    <source>
        <dbReference type="ARBA" id="ARBA00023180"/>
    </source>
</evidence>
<comment type="caution">
    <text evidence="15">The sequence shown here is derived from an EMBL/GenBank/DDBJ whole genome shotgun (WGS) entry which is preliminary data.</text>
</comment>
<evidence type="ECO:0000256" key="7">
    <source>
        <dbReference type="ARBA" id="ARBA00022968"/>
    </source>
</evidence>
<dbReference type="AlphaFoldDB" id="A0ABD3VM27"/>
<dbReference type="EMBL" id="JBJQND010000011">
    <property type="protein sequence ID" value="KAL3862641.1"/>
    <property type="molecule type" value="Genomic_DNA"/>
</dbReference>
<keyword evidence="4 12" id="KW-0328">Glycosyltransferase</keyword>
<evidence type="ECO:0000256" key="2">
    <source>
        <dbReference type="ARBA" id="ARBA00004922"/>
    </source>
</evidence>